<dbReference type="Gene3D" id="3.30.70.920">
    <property type="match status" value="1"/>
</dbReference>
<dbReference type="RefSeq" id="WP_248951392.1">
    <property type="nucleotide sequence ID" value="NZ_JAKILB010000014.1"/>
</dbReference>
<name>A0A9X1ZEV2_9GAMM</name>
<dbReference type="GO" id="GO:0005737">
    <property type="term" value="C:cytoplasm"/>
    <property type="evidence" value="ECO:0007669"/>
    <property type="project" value="UniProtKB-SubCell"/>
</dbReference>
<keyword evidence="2 4" id="KW-0963">Cytoplasm</keyword>
<evidence type="ECO:0000256" key="3">
    <source>
        <dbReference type="ARBA" id="ARBA00023186"/>
    </source>
</evidence>
<evidence type="ECO:0000256" key="1">
    <source>
        <dbReference type="ARBA" id="ARBA00004496"/>
    </source>
</evidence>
<dbReference type="Pfam" id="PF03927">
    <property type="entry name" value="NapD"/>
    <property type="match status" value="1"/>
</dbReference>
<evidence type="ECO:0000256" key="2">
    <source>
        <dbReference type="ARBA" id="ARBA00022490"/>
    </source>
</evidence>
<comment type="subunit">
    <text evidence="4">Interacts with the cytoplasmic NapA precursor.</text>
</comment>
<accession>A0A9X1ZEV2</accession>
<dbReference type="GO" id="GO:0005048">
    <property type="term" value="F:signal sequence binding"/>
    <property type="evidence" value="ECO:0007669"/>
    <property type="project" value="UniProtKB-UniRule"/>
</dbReference>
<dbReference type="GO" id="GO:0051224">
    <property type="term" value="P:negative regulation of protein transport"/>
    <property type="evidence" value="ECO:0007669"/>
    <property type="project" value="UniProtKB-UniRule"/>
</dbReference>
<evidence type="ECO:0000256" key="4">
    <source>
        <dbReference type="HAMAP-Rule" id="MF_02200"/>
    </source>
</evidence>
<dbReference type="PANTHER" id="PTHR38603">
    <property type="entry name" value="CHAPERONE NAPD"/>
    <property type="match status" value="1"/>
</dbReference>
<reference evidence="5" key="1">
    <citation type="submission" date="2022-01" db="EMBL/GenBank/DDBJ databases">
        <title>Whole genome-based taxonomy of the Shewanellaceae.</title>
        <authorList>
            <person name="Martin-Rodriguez A.J."/>
        </authorList>
    </citation>
    <scope>NUCLEOTIDE SEQUENCE</scope>
    <source>
        <strain evidence="5">KCTC 23973</strain>
    </source>
</reference>
<comment type="subcellular location">
    <subcellularLocation>
        <location evidence="1 4">Cytoplasm</location>
    </subcellularLocation>
</comment>
<dbReference type="Proteomes" id="UP001139293">
    <property type="component" value="Unassembled WGS sequence"/>
</dbReference>
<sequence>MSNELHVTSLVLQVQPAQMSVVRQAIINMENADLSVNDEVKLVVVLEGSSQKSLMTDIETINAIPGVLSAAMVYHQSEVLEEGEQ</sequence>
<organism evidence="5 6">
    <name type="scientific">Shewanella pneumatophori</name>
    <dbReference type="NCBI Taxonomy" id="314092"/>
    <lineage>
        <taxon>Bacteria</taxon>
        <taxon>Pseudomonadati</taxon>
        <taxon>Pseudomonadota</taxon>
        <taxon>Gammaproteobacteria</taxon>
        <taxon>Alteromonadales</taxon>
        <taxon>Shewanellaceae</taxon>
        <taxon>Shewanella</taxon>
    </lineage>
</organism>
<gene>
    <name evidence="4" type="primary">napD</name>
    <name evidence="5" type="ORF">L2740_17670</name>
</gene>
<dbReference type="EMBL" id="JAKILB010000014">
    <property type="protein sequence ID" value="MCL1140363.1"/>
    <property type="molecule type" value="Genomic_DNA"/>
</dbReference>
<dbReference type="InterPro" id="IPR005623">
    <property type="entry name" value="Chaperone_NapD_NO3_reduct"/>
</dbReference>
<keyword evidence="3 4" id="KW-0143">Chaperone</keyword>
<keyword evidence="6" id="KW-1185">Reference proteome</keyword>
<proteinExistence type="inferred from homology"/>
<evidence type="ECO:0000313" key="5">
    <source>
        <dbReference type="EMBL" id="MCL1140363.1"/>
    </source>
</evidence>
<dbReference type="PANTHER" id="PTHR38603:SF1">
    <property type="entry name" value="CHAPERONE NAPD"/>
    <property type="match status" value="1"/>
</dbReference>
<dbReference type="HAMAP" id="MF_02200">
    <property type="entry name" value="NapD"/>
    <property type="match status" value="1"/>
</dbReference>
<comment type="caution">
    <text evidence="5">The sequence shown here is derived from an EMBL/GenBank/DDBJ whole genome shotgun (WGS) entry which is preliminary data.</text>
</comment>
<protein>
    <recommendedName>
        <fullName evidence="4">Chaperone NapD</fullName>
    </recommendedName>
    <alternativeName>
        <fullName evidence="4">NapA signal peptide-binding chaperone NapD</fullName>
    </alternativeName>
</protein>
<dbReference type="AlphaFoldDB" id="A0A9X1ZEV2"/>
<comment type="function">
    <text evidence="4">Chaperone for NapA, the catalytic subunit of the periplasmic nitrate reductase. It binds directly and specifically to the twin-arginine signal peptide of NapA, preventing premature interaction with the Tat translocase and premature export.</text>
</comment>
<evidence type="ECO:0000313" key="6">
    <source>
        <dbReference type="Proteomes" id="UP001139293"/>
    </source>
</evidence>
<comment type="similarity">
    <text evidence="4">Belongs to the NapD family.</text>
</comment>